<dbReference type="Proteomes" id="UP001152533">
    <property type="component" value="Unassembled WGS sequence"/>
</dbReference>
<gene>
    <name evidence="9" type="ORF">CGXH109_LOCUS116235</name>
</gene>
<dbReference type="SMART" id="SM00906">
    <property type="entry name" value="Fungal_trans"/>
    <property type="match status" value="1"/>
</dbReference>
<evidence type="ECO:0000256" key="6">
    <source>
        <dbReference type="ARBA" id="ARBA00023242"/>
    </source>
</evidence>
<keyword evidence="3" id="KW-0805">Transcription regulation</keyword>
<dbReference type="AlphaFoldDB" id="A0A9W4WPE1"/>
<keyword evidence="2" id="KW-0862">Zinc</keyword>
<name>A0A9W4WPE1_9PEZI</name>
<keyword evidence="5" id="KW-0804">Transcription</keyword>
<sequence length="623" mass="69826">MTVEGLSVPNDVHAVPDKPGRTLGPSISFPTIISGDDSGAESTEELVDRLSERVGSLQIGSDGQIRYYGPTSNFNLVQMPAPDNMTVHRTVRNDGQEYLDRLDIGKDVPNDIEDHLVNLYFTWQDPASHVVQREMYEKAKVQWCDHMVDNPYYSEALRNSICALGAAFESRHHPTFVTFPKSLADFFADRAKALLDIELDCPSVATVQAMVILSGHDIGCKRDARGWLYSGMAMRLAFDLALHVDMTPYVRTGSISQEEADLRKTVFWGAYTVDHLWGLHLGRPFRINMEDVTVAKPGIDGSISGHWSAYVSPDSRGITQPDYAELLCSQRALLCDIMAPLGHALYGSQRIPPSVLQEMNQKTVKELKEWKDCLPSVLQVQTDEKDTKTPYLPHVLLLHMHYHQAIIHAHRPWMSKHYIQPQPPQGPGHIHARKACVDSAVAIAKILQLYEERYTLKRMNIQGVTITCSAALLLIFATVSHIQRPRCDDMGVQLSACFRALDEFSSSWENAKRAHDFLIMLQRQWETRARSNRLRRQSSATSSTPRKRLRKDSVSNSSPRDYSPASTNQPSKRQQHHSPQAQANADAMGAELGIDLDWIFAVDNSAGPEAFLGTWGLSKSYGI</sequence>
<evidence type="ECO:0000256" key="7">
    <source>
        <dbReference type="SAM" id="MobiDB-lite"/>
    </source>
</evidence>
<proteinExistence type="predicted"/>
<dbReference type="PANTHER" id="PTHR31313">
    <property type="entry name" value="TY1 ENHANCER ACTIVATOR"/>
    <property type="match status" value="1"/>
</dbReference>
<dbReference type="GO" id="GO:0003677">
    <property type="term" value="F:DNA binding"/>
    <property type="evidence" value="ECO:0007669"/>
    <property type="project" value="UniProtKB-KW"/>
</dbReference>
<feature type="region of interest" description="Disordered" evidence="7">
    <location>
        <begin position="1"/>
        <end position="40"/>
    </location>
</feature>
<dbReference type="EMBL" id="CAMGZC010001321">
    <property type="protein sequence ID" value="CAI0652366.1"/>
    <property type="molecule type" value="Genomic_DNA"/>
</dbReference>
<evidence type="ECO:0000256" key="1">
    <source>
        <dbReference type="ARBA" id="ARBA00022723"/>
    </source>
</evidence>
<keyword evidence="4" id="KW-0238">DNA-binding</keyword>
<comment type="caution">
    <text evidence="9">The sequence shown here is derived from an EMBL/GenBank/DDBJ whole genome shotgun (WGS) entry which is preliminary data.</text>
</comment>
<dbReference type="GO" id="GO:0008270">
    <property type="term" value="F:zinc ion binding"/>
    <property type="evidence" value="ECO:0007669"/>
    <property type="project" value="InterPro"/>
</dbReference>
<evidence type="ECO:0000256" key="4">
    <source>
        <dbReference type="ARBA" id="ARBA00023125"/>
    </source>
</evidence>
<dbReference type="InterPro" id="IPR007219">
    <property type="entry name" value="XnlR_reg_dom"/>
</dbReference>
<dbReference type="PANTHER" id="PTHR31313:SF77">
    <property type="entry name" value="ZN(II)2CYS6 TRANSCRIPTION FACTOR (EUROFUNG)"/>
    <property type="match status" value="1"/>
</dbReference>
<protein>
    <recommendedName>
        <fullName evidence="8">Xylanolytic transcriptional activator regulatory domain-containing protein</fullName>
    </recommendedName>
</protein>
<evidence type="ECO:0000256" key="5">
    <source>
        <dbReference type="ARBA" id="ARBA00023163"/>
    </source>
</evidence>
<dbReference type="InterPro" id="IPR051615">
    <property type="entry name" value="Transcr_Regulatory_Elem"/>
</dbReference>
<organism evidence="9 10">
    <name type="scientific">Colletotrichum noveboracense</name>
    <dbReference type="NCBI Taxonomy" id="2664923"/>
    <lineage>
        <taxon>Eukaryota</taxon>
        <taxon>Fungi</taxon>
        <taxon>Dikarya</taxon>
        <taxon>Ascomycota</taxon>
        <taxon>Pezizomycotina</taxon>
        <taxon>Sordariomycetes</taxon>
        <taxon>Hypocreomycetidae</taxon>
        <taxon>Glomerellales</taxon>
        <taxon>Glomerellaceae</taxon>
        <taxon>Colletotrichum</taxon>
        <taxon>Colletotrichum gloeosporioides species complex</taxon>
    </lineage>
</organism>
<evidence type="ECO:0000313" key="10">
    <source>
        <dbReference type="Proteomes" id="UP001152533"/>
    </source>
</evidence>
<dbReference type="Pfam" id="PF04082">
    <property type="entry name" value="Fungal_trans"/>
    <property type="match status" value="1"/>
</dbReference>
<evidence type="ECO:0000256" key="3">
    <source>
        <dbReference type="ARBA" id="ARBA00023015"/>
    </source>
</evidence>
<feature type="region of interest" description="Disordered" evidence="7">
    <location>
        <begin position="530"/>
        <end position="584"/>
    </location>
</feature>
<accession>A0A9W4WPE1</accession>
<reference evidence="9" key="1">
    <citation type="submission" date="2022-08" db="EMBL/GenBank/DDBJ databases">
        <authorList>
            <person name="Giroux E."/>
            <person name="Giroux E."/>
        </authorList>
    </citation>
    <scope>NUCLEOTIDE SEQUENCE</scope>
    <source>
        <strain evidence="9">H1091258</strain>
    </source>
</reference>
<feature type="domain" description="Xylanolytic transcriptional activator regulatory" evidence="8">
    <location>
        <begin position="226"/>
        <end position="303"/>
    </location>
</feature>
<evidence type="ECO:0000256" key="2">
    <source>
        <dbReference type="ARBA" id="ARBA00022833"/>
    </source>
</evidence>
<evidence type="ECO:0000259" key="8">
    <source>
        <dbReference type="SMART" id="SM00906"/>
    </source>
</evidence>
<keyword evidence="10" id="KW-1185">Reference proteome</keyword>
<evidence type="ECO:0000313" key="9">
    <source>
        <dbReference type="EMBL" id="CAI0652366.1"/>
    </source>
</evidence>
<keyword evidence="6" id="KW-0539">Nucleus</keyword>
<feature type="compositionally biased region" description="Polar residues" evidence="7">
    <location>
        <begin position="554"/>
        <end position="583"/>
    </location>
</feature>
<dbReference type="GO" id="GO:0006351">
    <property type="term" value="P:DNA-templated transcription"/>
    <property type="evidence" value="ECO:0007669"/>
    <property type="project" value="InterPro"/>
</dbReference>
<keyword evidence="1" id="KW-0479">Metal-binding</keyword>
<dbReference type="CDD" id="cd12148">
    <property type="entry name" value="fungal_TF_MHR"/>
    <property type="match status" value="1"/>
</dbReference>